<organism evidence="2">
    <name type="scientific">Roseihalotalea indica</name>
    <dbReference type="NCBI Taxonomy" id="2867963"/>
    <lineage>
        <taxon>Bacteria</taxon>
        <taxon>Pseudomonadati</taxon>
        <taxon>Bacteroidota</taxon>
        <taxon>Cytophagia</taxon>
        <taxon>Cytophagales</taxon>
        <taxon>Catalimonadaceae</taxon>
        <taxon>Roseihalotalea</taxon>
    </lineage>
</organism>
<dbReference type="InterPro" id="IPR026444">
    <property type="entry name" value="Secre_tail"/>
</dbReference>
<dbReference type="EMBL" id="CP120682">
    <property type="protein sequence ID" value="WKN38085.1"/>
    <property type="molecule type" value="Genomic_DNA"/>
</dbReference>
<name>A0AA49GSN2_9BACT</name>
<sequence length="115" mass="12536">MIATLSLVLLAPIIVAMPNEGGNPADQDAAVYPNPAQDFVFVQVDRVPFSLPADAEPSIKVVDILGNSMNVQSEQINPTTYRLDLSQYPSGYYLLVVNCEGCPDANKGFFKFLKQ</sequence>
<dbReference type="AlphaFoldDB" id="A0AA49GSN2"/>
<dbReference type="Pfam" id="PF18962">
    <property type="entry name" value="Por_Secre_tail"/>
    <property type="match status" value="1"/>
</dbReference>
<reference evidence="2" key="1">
    <citation type="journal article" date="2023" name="Comput. Struct. Biotechnol. J.">
        <title>Discovery of a novel marine Bacteroidetes with a rich repertoire of carbohydrate-active enzymes.</title>
        <authorList>
            <person name="Chen B."/>
            <person name="Liu G."/>
            <person name="Chen Q."/>
            <person name="Wang H."/>
            <person name="Liu L."/>
            <person name="Tang K."/>
        </authorList>
    </citation>
    <scope>NUCLEOTIDE SEQUENCE</scope>
    <source>
        <strain evidence="2">TK19036</strain>
    </source>
</reference>
<dbReference type="NCBIfam" id="TIGR04183">
    <property type="entry name" value="Por_Secre_tail"/>
    <property type="match status" value="1"/>
</dbReference>
<feature type="domain" description="Secretion system C-terminal sorting" evidence="1">
    <location>
        <begin position="31"/>
        <end position="99"/>
    </location>
</feature>
<proteinExistence type="predicted"/>
<evidence type="ECO:0000313" key="2">
    <source>
        <dbReference type="EMBL" id="WKN38085.1"/>
    </source>
</evidence>
<accession>A0AA49GSN2</accession>
<evidence type="ECO:0000259" key="1">
    <source>
        <dbReference type="Pfam" id="PF18962"/>
    </source>
</evidence>
<reference evidence="2" key="2">
    <citation type="journal article" date="2024" name="Antonie Van Leeuwenhoek">
        <title>Roseihalotalea indica gen. nov., sp. nov., a halophilic Bacteroidetes from mesopelagic Southwest Indian Ocean with higher carbohydrate metabolic potential.</title>
        <authorList>
            <person name="Chen B."/>
            <person name="Zhang M."/>
            <person name="Lin D."/>
            <person name="Ye J."/>
            <person name="Tang K."/>
        </authorList>
    </citation>
    <scope>NUCLEOTIDE SEQUENCE</scope>
    <source>
        <strain evidence="2">TK19036</strain>
    </source>
</reference>
<protein>
    <submittedName>
        <fullName evidence="2">T9SS type A sorting domain-containing protein</fullName>
    </submittedName>
</protein>
<gene>
    <name evidence="2" type="ORF">K4G66_05125</name>
</gene>